<proteinExistence type="predicted"/>
<feature type="compositionally biased region" description="Basic residues" evidence="1">
    <location>
        <begin position="799"/>
        <end position="808"/>
    </location>
</feature>
<evidence type="ECO:0000313" key="2">
    <source>
        <dbReference type="EMBL" id="TGO73886.1"/>
    </source>
</evidence>
<accession>A0A4Z1JK94</accession>
<gene>
    <name evidence="2" type="ORF">BELL_0324g00130</name>
</gene>
<feature type="compositionally biased region" description="Polar residues" evidence="1">
    <location>
        <begin position="699"/>
        <end position="730"/>
    </location>
</feature>
<sequence length="860" mass="94290">MASPPKEPQPQRPDTRTLIRSPDRIHRWMAGTGEFNNQPISPSNNVPDSPPSGIQYALDDGVYLRSPSIGSVTGVPHDVLQEGAQTGAGFTGNNQQPNQENSNAMLGQLASYYNMLGQNRQRNEHLLHNIYELTPFPNSGDHARQGVYNGNHLVEDPFNSRDNAYQDIQNANHQQPNQETSIAPPNQMVASHHSFLAQGQNRELLLRNFRNIRDFSLFPNSGDNAHQGYENNRLEYPSNFGNNAHQVYGNNRLEYPSNFGNNARQGYGNNLLEYPSDLGNNGHQGYGNNDVEHPSNLGDNADQVIHNGNNRVEHPSNSSSFQNCKMITSSPSSELSNDDATVNNYLVNTMLMNNFSSPANEAGVATSMMNRVNHYYSQQYHGGSQPQGQRVHQRGMTTGMMNPMNNYQGGIIGQASENTPVPTHHTNHGNNISWNIPQYQAVQRNDHMLYNNMVSAQQAVQSSGSRMPTNPLPYTNPINAILERDNSRPNAEYHEMYDDDDDDDDDDDEDDGDGSFTTPSHPLTTPSEVAFDQYTDRVTQSPVPHTPSGYASDQRAPGPVGTGLGVPNVPGNMLPNQHTYSNDQGLDVPNVPGNMLPSQHEVPNDQGLDVPNVPEDIPSNQHIVHNEQGSNVPIVPGDMPPYEHIVHSEQDLHAANVLSNMPQNEHTVRNEQGDMPASDGDQMDTSEDRILSDPAQPFNAINSGPFSPQDTSSRQLLQFDSNPTATSNVEETGAALDSEEADTRSAMDFSPTIPGTLASNAHQLQMETPQASTPLKHPAMNQKSDTRKDSSQSANRVNKSIRRRKPAKTQKLLSAIANSASQLLEGSASQDVEAQNDSKNSASQDVEAGDESDTSVESVD</sequence>
<feature type="compositionally biased region" description="Polar residues" evidence="1">
    <location>
        <begin position="515"/>
        <end position="527"/>
    </location>
</feature>
<feature type="compositionally biased region" description="Polar residues" evidence="1">
    <location>
        <begin position="306"/>
        <end position="337"/>
    </location>
</feature>
<keyword evidence="3" id="KW-1185">Reference proteome</keyword>
<dbReference type="Proteomes" id="UP000297229">
    <property type="component" value="Unassembled WGS sequence"/>
</dbReference>
<feature type="compositionally biased region" description="Polar residues" evidence="1">
    <location>
        <begin position="464"/>
        <end position="478"/>
    </location>
</feature>
<dbReference type="AlphaFoldDB" id="A0A4Z1JK94"/>
<protein>
    <submittedName>
        <fullName evidence="2">Uncharacterized protein</fullName>
    </submittedName>
</protein>
<feature type="compositionally biased region" description="Basic and acidic residues" evidence="1">
    <location>
        <begin position="482"/>
        <end position="496"/>
    </location>
</feature>
<feature type="compositionally biased region" description="Acidic residues" evidence="1">
    <location>
        <begin position="847"/>
        <end position="860"/>
    </location>
</feature>
<feature type="compositionally biased region" description="Polar residues" evidence="1">
    <location>
        <begin position="816"/>
        <end position="844"/>
    </location>
</feature>
<evidence type="ECO:0000313" key="3">
    <source>
        <dbReference type="Proteomes" id="UP000297229"/>
    </source>
</evidence>
<feature type="region of interest" description="Disordered" evidence="1">
    <location>
        <begin position="275"/>
        <end position="337"/>
    </location>
</feature>
<feature type="compositionally biased region" description="Polar residues" evidence="1">
    <location>
        <begin position="278"/>
        <end position="287"/>
    </location>
</feature>
<comment type="caution">
    <text evidence="2">The sequence shown here is derived from an EMBL/GenBank/DDBJ whole genome shotgun (WGS) entry which is preliminary data.</text>
</comment>
<feature type="compositionally biased region" description="Polar residues" evidence="1">
    <location>
        <begin position="757"/>
        <end position="773"/>
    </location>
</feature>
<dbReference type="EMBL" id="PQXM01000322">
    <property type="protein sequence ID" value="TGO73886.1"/>
    <property type="molecule type" value="Genomic_DNA"/>
</dbReference>
<feature type="compositionally biased region" description="Basic and acidic residues" evidence="1">
    <location>
        <begin position="13"/>
        <end position="26"/>
    </location>
</feature>
<evidence type="ECO:0000256" key="1">
    <source>
        <dbReference type="SAM" id="MobiDB-lite"/>
    </source>
</evidence>
<reference evidence="2 3" key="1">
    <citation type="submission" date="2017-12" db="EMBL/GenBank/DDBJ databases">
        <title>Comparative genomics of Botrytis spp.</title>
        <authorList>
            <person name="Valero-Jimenez C.A."/>
            <person name="Tapia P."/>
            <person name="Veloso J."/>
            <person name="Silva-Moreno E."/>
            <person name="Staats M."/>
            <person name="Valdes J.H."/>
            <person name="Van Kan J.A.L."/>
        </authorList>
    </citation>
    <scope>NUCLEOTIDE SEQUENCE [LARGE SCALE GENOMIC DNA]</scope>
    <source>
        <strain evidence="2 3">Be9601</strain>
    </source>
</reference>
<feature type="region of interest" description="Disordered" evidence="1">
    <location>
        <begin position="667"/>
        <end position="860"/>
    </location>
</feature>
<feature type="compositionally biased region" description="Pro residues" evidence="1">
    <location>
        <begin position="1"/>
        <end position="11"/>
    </location>
</feature>
<feature type="region of interest" description="Disordered" evidence="1">
    <location>
        <begin position="460"/>
        <end position="559"/>
    </location>
</feature>
<name>A0A4Z1JK94_9HELO</name>
<feature type="region of interest" description="Disordered" evidence="1">
    <location>
        <begin position="1"/>
        <end position="53"/>
    </location>
</feature>
<feature type="compositionally biased region" description="Acidic residues" evidence="1">
    <location>
        <begin position="497"/>
        <end position="513"/>
    </location>
</feature>
<organism evidence="2 3">
    <name type="scientific">Botrytis elliptica</name>
    <dbReference type="NCBI Taxonomy" id="278938"/>
    <lineage>
        <taxon>Eukaryota</taxon>
        <taxon>Fungi</taxon>
        <taxon>Dikarya</taxon>
        <taxon>Ascomycota</taxon>
        <taxon>Pezizomycotina</taxon>
        <taxon>Leotiomycetes</taxon>
        <taxon>Helotiales</taxon>
        <taxon>Sclerotiniaceae</taxon>
        <taxon>Botrytis</taxon>
    </lineage>
</organism>